<name>A0A2K1J9G2_PHYPA</name>
<reference evidence="2" key="3">
    <citation type="submission" date="2020-12" db="UniProtKB">
        <authorList>
            <consortium name="EnsemblPlants"/>
        </authorList>
    </citation>
    <scope>IDENTIFICATION</scope>
</reference>
<gene>
    <name evidence="1" type="ORF">PHYPA_021276</name>
</gene>
<accession>A0A2K1J9G2</accession>
<dbReference type="AlphaFoldDB" id="A0A2K1J9G2"/>
<keyword evidence="3" id="KW-1185">Reference proteome</keyword>
<dbReference type="EnsemblPlants" id="Pp3c16_20450V3.1">
    <property type="protein sequence ID" value="PAC:32985512.CDS.1"/>
    <property type="gene ID" value="Pp3c16_20450"/>
</dbReference>
<protein>
    <submittedName>
        <fullName evidence="1 2">Uncharacterized protein</fullName>
    </submittedName>
</protein>
<dbReference type="InParanoid" id="A0A2K1J9G2"/>
<evidence type="ECO:0000313" key="2">
    <source>
        <dbReference type="EnsemblPlants" id="PAC:32985512.CDS.1"/>
    </source>
</evidence>
<organism evidence="1">
    <name type="scientific">Physcomitrium patens</name>
    <name type="common">Spreading-leaved earth moss</name>
    <name type="synonym">Physcomitrella patens</name>
    <dbReference type="NCBI Taxonomy" id="3218"/>
    <lineage>
        <taxon>Eukaryota</taxon>
        <taxon>Viridiplantae</taxon>
        <taxon>Streptophyta</taxon>
        <taxon>Embryophyta</taxon>
        <taxon>Bryophyta</taxon>
        <taxon>Bryophytina</taxon>
        <taxon>Bryopsida</taxon>
        <taxon>Funariidae</taxon>
        <taxon>Funariales</taxon>
        <taxon>Funariaceae</taxon>
        <taxon>Physcomitrium</taxon>
    </lineage>
</organism>
<sequence>MGSLIFFDALFNEFLPSNKDEEAWLVVDMYTCDQFLMFEFVAQNNANRVHAISTIAKPSIIFVEVTSPFAQIN</sequence>
<dbReference type="Gramene" id="Pp3c16_20450V3.1">
    <property type="protein sequence ID" value="PAC:32985512.CDS.1"/>
    <property type="gene ID" value="Pp3c16_20450"/>
</dbReference>
<reference evidence="1 3" key="2">
    <citation type="journal article" date="2018" name="Plant J.">
        <title>The Physcomitrella patens chromosome-scale assembly reveals moss genome structure and evolution.</title>
        <authorList>
            <person name="Lang D."/>
            <person name="Ullrich K.K."/>
            <person name="Murat F."/>
            <person name="Fuchs J."/>
            <person name="Jenkins J."/>
            <person name="Haas F.B."/>
            <person name="Piednoel M."/>
            <person name="Gundlach H."/>
            <person name="Van Bel M."/>
            <person name="Meyberg R."/>
            <person name="Vives C."/>
            <person name="Morata J."/>
            <person name="Symeonidi A."/>
            <person name="Hiss M."/>
            <person name="Muchero W."/>
            <person name="Kamisugi Y."/>
            <person name="Saleh O."/>
            <person name="Blanc G."/>
            <person name="Decker E.L."/>
            <person name="van Gessel N."/>
            <person name="Grimwood J."/>
            <person name="Hayes R.D."/>
            <person name="Graham S.W."/>
            <person name="Gunter L.E."/>
            <person name="McDaniel S.F."/>
            <person name="Hoernstein S.N.W."/>
            <person name="Larsson A."/>
            <person name="Li F.W."/>
            <person name="Perroud P.F."/>
            <person name="Phillips J."/>
            <person name="Ranjan P."/>
            <person name="Rokshar D.S."/>
            <person name="Rothfels C.J."/>
            <person name="Schneider L."/>
            <person name="Shu S."/>
            <person name="Stevenson D.W."/>
            <person name="Thummler F."/>
            <person name="Tillich M."/>
            <person name="Villarreal Aguilar J.C."/>
            <person name="Widiez T."/>
            <person name="Wong G.K."/>
            <person name="Wymore A."/>
            <person name="Zhang Y."/>
            <person name="Zimmer A.D."/>
            <person name="Quatrano R.S."/>
            <person name="Mayer K.F.X."/>
            <person name="Goodstein D."/>
            <person name="Casacuberta J.M."/>
            <person name="Vandepoele K."/>
            <person name="Reski R."/>
            <person name="Cuming A.C."/>
            <person name="Tuskan G.A."/>
            <person name="Maumus F."/>
            <person name="Salse J."/>
            <person name="Schmutz J."/>
            <person name="Rensing S.A."/>
        </authorList>
    </citation>
    <scope>NUCLEOTIDE SEQUENCE [LARGE SCALE GENOMIC DNA]</scope>
    <source>
        <strain evidence="2 3">cv. Gransden 2004</strain>
    </source>
</reference>
<proteinExistence type="predicted"/>
<dbReference type="Proteomes" id="UP000006727">
    <property type="component" value="Chromosome 16"/>
</dbReference>
<evidence type="ECO:0000313" key="3">
    <source>
        <dbReference type="Proteomes" id="UP000006727"/>
    </source>
</evidence>
<dbReference type="EMBL" id="ABEU02000016">
    <property type="protein sequence ID" value="PNR38165.1"/>
    <property type="molecule type" value="Genomic_DNA"/>
</dbReference>
<reference evidence="1 3" key="1">
    <citation type="journal article" date="2008" name="Science">
        <title>The Physcomitrella genome reveals evolutionary insights into the conquest of land by plants.</title>
        <authorList>
            <person name="Rensing S."/>
            <person name="Lang D."/>
            <person name="Zimmer A."/>
            <person name="Terry A."/>
            <person name="Salamov A."/>
            <person name="Shapiro H."/>
            <person name="Nishiyama T."/>
            <person name="Perroud P.-F."/>
            <person name="Lindquist E."/>
            <person name="Kamisugi Y."/>
            <person name="Tanahashi T."/>
            <person name="Sakakibara K."/>
            <person name="Fujita T."/>
            <person name="Oishi K."/>
            <person name="Shin-I T."/>
            <person name="Kuroki Y."/>
            <person name="Toyoda A."/>
            <person name="Suzuki Y."/>
            <person name="Hashimoto A."/>
            <person name="Yamaguchi K."/>
            <person name="Sugano A."/>
            <person name="Kohara Y."/>
            <person name="Fujiyama A."/>
            <person name="Anterola A."/>
            <person name="Aoki S."/>
            <person name="Ashton N."/>
            <person name="Barbazuk W.B."/>
            <person name="Barker E."/>
            <person name="Bennetzen J."/>
            <person name="Bezanilla M."/>
            <person name="Blankenship R."/>
            <person name="Cho S.H."/>
            <person name="Dutcher S."/>
            <person name="Estelle M."/>
            <person name="Fawcett J.A."/>
            <person name="Gundlach H."/>
            <person name="Hanada K."/>
            <person name="Heyl A."/>
            <person name="Hicks K.A."/>
            <person name="Hugh J."/>
            <person name="Lohr M."/>
            <person name="Mayer K."/>
            <person name="Melkozernov A."/>
            <person name="Murata T."/>
            <person name="Nelson D."/>
            <person name="Pils B."/>
            <person name="Prigge M."/>
            <person name="Reiss B."/>
            <person name="Renner T."/>
            <person name="Rombauts S."/>
            <person name="Rushton P."/>
            <person name="Sanderfoot A."/>
            <person name="Schween G."/>
            <person name="Shiu S.-H."/>
            <person name="Stueber K."/>
            <person name="Theodoulou F.L."/>
            <person name="Tu H."/>
            <person name="Van de Peer Y."/>
            <person name="Verrier P.J."/>
            <person name="Waters E."/>
            <person name="Wood A."/>
            <person name="Yang L."/>
            <person name="Cove D."/>
            <person name="Cuming A."/>
            <person name="Hasebe M."/>
            <person name="Lucas S."/>
            <person name="Mishler D.B."/>
            <person name="Reski R."/>
            <person name="Grigoriev I."/>
            <person name="Quatrano R.S."/>
            <person name="Boore J.L."/>
        </authorList>
    </citation>
    <scope>NUCLEOTIDE SEQUENCE [LARGE SCALE GENOMIC DNA]</scope>
    <source>
        <strain evidence="2 3">cv. Gransden 2004</strain>
    </source>
</reference>
<evidence type="ECO:0000313" key="1">
    <source>
        <dbReference type="EMBL" id="PNR38165.1"/>
    </source>
</evidence>